<dbReference type="PROSITE" id="PS51257">
    <property type="entry name" value="PROKAR_LIPOPROTEIN"/>
    <property type="match status" value="1"/>
</dbReference>
<dbReference type="SUPFAM" id="SSF53850">
    <property type="entry name" value="Periplasmic binding protein-like II"/>
    <property type="match status" value="1"/>
</dbReference>
<evidence type="ECO:0000259" key="2">
    <source>
        <dbReference type="Pfam" id="PF09084"/>
    </source>
</evidence>
<evidence type="ECO:0000313" key="4">
    <source>
        <dbReference type="Proteomes" id="UP000823896"/>
    </source>
</evidence>
<evidence type="ECO:0000256" key="1">
    <source>
        <dbReference type="SAM" id="SignalP"/>
    </source>
</evidence>
<dbReference type="Pfam" id="PF09084">
    <property type="entry name" value="NMT1"/>
    <property type="match status" value="1"/>
</dbReference>
<feature type="domain" description="SsuA/THI5-like" evidence="2">
    <location>
        <begin position="41"/>
        <end position="255"/>
    </location>
</feature>
<gene>
    <name evidence="3" type="ORF">H9702_08075</name>
</gene>
<dbReference type="PANTHER" id="PTHR31528">
    <property type="entry name" value="4-AMINO-5-HYDROXYMETHYL-2-METHYLPYRIMIDINE PHOSPHATE SYNTHASE THI11-RELATED"/>
    <property type="match status" value="1"/>
</dbReference>
<comment type="caution">
    <text evidence="3">The sequence shown here is derived from an EMBL/GenBank/DDBJ whole genome shotgun (WGS) entry which is preliminary data.</text>
</comment>
<dbReference type="AlphaFoldDB" id="A0A9D2NRE6"/>
<reference evidence="3" key="2">
    <citation type="submission" date="2021-04" db="EMBL/GenBank/DDBJ databases">
        <authorList>
            <person name="Gilroy R."/>
        </authorList>
    </citation>
    <scope>NUCLEOTIDE SEQUENCE</scope>
    <source>
        <strain evidence="3">CHK187-11901</strain>
    </source>
</reference>
<proteinExistence type="predicted"/>
<dbReference type="GO" id="GO:0009228">
    <property type="term" value="P:thiamine biosynthetic process"/>
    <property type="evidence" value="ECO:0007669"/>
    <property type="project" value="InterPro"/>
</dbReference>
<organism evidence="3 4">
    <name type="scientific">Candidatus Merdibacter merdavium</name>
    <dbReference type="NCBI Taxonomy" id="2838692"/>
    <lineage>
        <taxon>Bacteria</taxon>
        <taxon>Bacillati</taxon>
        <taxon>Bacillota</taxon>
        <taxon>Erysipelotrichia</taxon>
        <taxon>Erysipelotrichales</taxon>
        <taxon>Erysipelotrichaceae</taxon>
        <taxon>Merdibacter</taxon>
    </lineage>
</organism>
<keyword evidence="1" id="KW-0732">Signal</keyword>
<feature type="signal peptide" evidence="1">
    <location>
        <begin position="1"/>
        <end position="19"/>
    </location>
</feature>
<dbReference type="InterPro" id="IPR015168">
    <property type="entry name" value="SsuA/THI5"/>
</dbReference>
<name>A0A9D2NRE6_9FIRM</name>
<dbReference type="PANTHER" id="PTHR31528:SF3">
    <property type="entry name" value="THIAMINE BIOSYNTHESIS PROTEIN HI_0357-RELATED"/>
    <property type="match status" value="1"/>
</dbReference>
<accession>A0A9D2NRE6</accession>
<dbReference type="EMBL" id="DWWM01000052">
    <property type="protein sequence ID" value="HJC37067.1"/>
    <property type="molecule type" value="Genomic_DNA"/>
</dbReference>
<dbReference type="InterPro" id="IPR027939">
    <property type="entry name" value="NMT1/THI5"/>
</dbReference>
<dbReference type="Gene3D" id="3.40.190.10">
    <property type="entry name" value="Periplasmic binding protein-like II"/>
    <property type="match status" value="2"/>
</dbReference>
<reference evidence="3" key="1">
    <citation type="journal article" date="2021" name="PeerJ">
        <title>Extensive microbial diversity within the chicken gut microbiome revealed by metagenomics and culture.</title>
        <authorList>
            <person name="Gilroy R."/>
            <person name="Ravi A."/>
            <person name="Getino M."/>
            <person name="Pursley I."/>
            <person name="Horton D.L."/>
            <person name="Alikhan N.F."/>
            <person name="Baker D."/>
            <person name="Gharbi K."/>
            <person name="Hall N."/>
            <person name="Watson M."/>
            <person name="Adriaenssens E.M."/>
            <person name="Foster-Nyarko E."/>
            <person name="Jarju S."/>
            <person name="Secka A."/>
            <person name="Antonio M."/>
            <person name="Oren A."/>
            <person name="Chaudhuri R.R."/>
            <person name="La Ragione R."/>
            <person name="Hildebrand F."/>
            <person name="Pallen M.J."/>
        </authorList>
    </citation>
    <scope>NUCLEOTIDE SEQUENCE</scope>
    <source>
        <strain evidence="3">CHK187-11901</strain>
    </source>
</reference>
<sequence length="330" mass="36505">MKKRWKALCCALLASSLCACGSAGNEEGDREVTLILDYVPNTNHTGIYVAQDLGYFEDEGITLNIVEPGNDQTSATLVGAGRGEFGVSYQEDVTYARTAEDPLPIRAIATVIKHNTSGFVSAASKNINSPADFEGKVYAGWQSPSEEAVIRACMTKAGADPDKITIVGDSGDGFAALEGDVDIKWFFEGWDNVKAEMAGFALNYMPLNEYDERLDYYTPVLIASEDVIENDPQLVRSFLRAVKKGYQYAIDNPDESAEILAKYVPDYDIEFLKKSQAFLSANYTDDKENWGVMEDAVWDNYTDFMVEYGLIDEPIAASEQYTNEFITNLD</sequence>
<dbReference type="Proteomes" id="UP000823896">
    <property type="component" value="Unassembled WGS sequence"/>
</dbReference>
<protein>
    <submittedName>
        <fullName evidence="3">ABC transporter substrate-binding protein</fullName>
    </submittedName>
</protein>
<feature type="chain" id="PRO_5038691079" evidence="1">
    <location>
        <begin position="20"/>
        <end position="330"/>
    </location>
</feature>
<evidence type="ECO:0000313" key="3">
    <source>
        <dbReference type="EMBL" id="HJC37067.1"/>
    </source>
</evidence>